<dbReference type="SUPFAM" id="SSF68923">
    <property type="entry name" value="PEP carboxykinase N-terminal domain"/>
    <property type="match status" value="1"/>
</dbReference>
<dbReference type="EMBL" id="BARS01036966">
    <property type="protein sequence ID" value="GAG20962.1"/>
    <property type="molecule type" value="Genomic_DNA"/>
</dbReference>
<evidence type="ECO:0000256" key="8">
    <source>
        <dbReference type="ARBA" id="ARBA00023211"/>
    </source>
</evidence>
<evidence type="ECO:0000313" key="12">
    <source>
        <dbReference type="EMBL" id="GAG20962.1"/>
    </source>
</evidence>
<dbReference type="GO" id="GO:0071333">
    <property type="term" value="P:cellular response to glucose stimulus"/>
    <property type="evidence" value="ECO:0007669"/>
    <property type="project" value="TreeGrafter"/>
</dbReference>
<dbReference type="GO" id="GO:0046327">
    <property type="term" value="P:glycerol biosynthetic process from pyruvate"/>
    <property type="evidence" value="ECO:0007669"/>
    <property type="project" value="TreeGrafter"/>
</dbReference>
<evidence type="ECO:0000256" key="3">
    <source>
        <dbReference type="ARBA" id="ARBA00012306"/>
    </source>
</evidence>
<sequence length="257" mass="28328">DERNCTVNVHGRRIYVDVLDGKVYSVNNQYAGNSLGLKKLALRLAIYKANHQDWLVEHMLIMGVHPPGKDRITYFTGAYPSACGKTSTAMIPGQTIVGDDISYLKMDEEGRCRAVNIESGVFGIIRDVNPVDDPVIYEVLTTPREMIFSNILITEGKPYWLGMGLDGDEYPTEGSNHSGDWWKGKTDDSGSEIPLAHPNARYTISLSELENADPNIDNPDGVVVQGVFYGGRDSDTNVPVAESLSWEHGVYMGATIE</sequence>
<dbReference type="EC" id="4.1.1.32" evidence="3"/>
<dbReference type="Pfam" id="PF17297">
    <property type="entry name" value="PEPCK_N"/>
    <property type="match status" value="1"/>
</dbReference>
<dbReference type="PROSITE" id="PS00505">
    <property type="entry name" value="PEPCK_GTP"/>
    <property type="match status" value="1"/>
</dbReference>
<dbReference type="GO" id="GO:0019543">
    <property type="term" value="P:propionate catabolic process"/>
    <property type="evidence" value="ECO:0007669"/>
    <property type="project" value="TreeGrafter"/>
</dbReference>
<evidence type="ECO:0000256" key="5">
    <source>
        <dbReference type="ARBA" id="ARBA00022741"/>
    </source>
</evidence>
<name>X0WCQ6_9ZZZZ</name>
<keyword evidence="7" id="KW-0342">GTP-binding</keyword>
<organism evidence="12">
    <name type="scientific">marine sediment metagenome</name>
    <dbReference type="NCBI Taxonomy" id="412755"/>
    <lineage>
        <taxon>unclassified sequences</taxon>
        <taxon>metagenomes</taxon>
        <taxon>ecological metagenomes</taxon>
    </lineage>
</organism>
<dbReference type="AlphaFoldDB" id="X0WCQ6"/>
<dbReference type="GO" id="GO:0006094">
    <property type="term" value="P:gluconeogenesis"/>
    <property type="evidence" value="ECO:0007669"/>
    <property type="project" value="InterPro"/>
</dbReference>
<keyword evidence="6" id="KW-0210">Decarboxylase</keyword>
<evidence type="ECO:0000256" key="4">
    <source>
        <dbReference type="ARBA" id="ARBA00022723"/>
    </source>
</evidence>
<dbReference type="PANTHER" id="PTHR11561:SF0">
    <property type="entry name" value="PHOSPHOENOLPYRUVATE CARBOXYKINASE [GTP]-RELATED"/>
    <property type="match status" value="1"/>
</dbReference>
<dbReference type="InterPro" id="IPR008210">
    <property type="entry name" value="PEP_carboxykinase_N"/>
</dbReference>
<dbReference type="GO" id="GO:0030145">
    <property type="term" value="F:manganese ion binding"/>
    <property type="evidence" value="ECO:0007669"/>
    <property type="project" value="TreeGrafter"/>
</dbReference>
<dbReference type="GO" id="GO:0004613">
    <property type="term" value="F:phosphoenolpyruvate carboxykinase (GTP) activity"/>
    <property type="evidence" value="ECO:0007669"/>
    <property type="project" value="UniProtKB-EC"/>
</dbReference>
<comment type="similarity">
    <text evidence="2">Belongs to the phosphoenolpyruvate carboxykinase [GTP] family.</text>
</comment>
<evidence type="ECO:0000259" key="10">
    <source>
        <dbReference type="Pfam" id="PF00821"/>
    </source>
</evidence>
<feature type="non-terminal residue" evidence="12">
    <location>
        <position position="257"/>
    </location>
</feature>
<feature type="domain" description="Phosphoenolpyruvate carboxykinase GTP-utilising N-terminal" evidence="11">
    <location>
        <begin position="11"/>
        <end position="49"/>
    </location>
</feature>
<accession>X0WCQ6</accession>
<dbReference type="PANTHER" id="PTHR11561">
    <property type="entry name" value="PHOSPHOENOLPYRUVATE CARBOXYKINASE"/>
    <property type="match status" value="1"/>
</dbReference>
<evidence type="ECO:0000259" key="11">
    <source>
        <dbReference type="Pfam" id="PF17297"/>
    </source>
</evidence>
<dbReference type="GO" id="GO:0005525">
    <property type="term" value="F:GTP binding"/>
    <property type="evidence" value="ECO:0007669"/>
    <property type="project" value="UniProtKB-KW"/>
</dbReference>
<dbReference type="SUPFAM" id="SSF53795">
    <property type="entry name" value="PEP carboxykinase-like"/>
    <property type="match status" value="1"/>
</dbReference>
<dbReference type="InterPro" id="IPR013035">
    <property type="entry name" value="PEP_carboxykinase_C"/>
</dbReference>
<dbReference type="GO" id="GO:0005829">
    <property type="term" value="C:cytosol"/>
    <property type="evidence" value="ECO:0007669"/>
    <property type="project" value="TreeGrafter"/>
</dbReference>
<dbReference type="InterPro" id="IPR035077">
    <property type="entry name" value="PEP_carboxykinase_GTP_C"/>
</dbReference>
<dbReference type="Gene3D" id="3.90.228.20">
    <property type="match status" value="2"/>
</dbReference>
<dbReference type="InterPro" id="IPR035078">
    <property type="entry name" value="PEP_carboxykinase_GTP_N"/>
</dbReference>
<reference evidence="12" key="1">
    <citation type="journal article" date="2014" name="Front. Microbiol.">
        <title>High frequency of phylogenetically diverse reductive dehalogenase-homologous genes in deep subseafloor sedimentary metagenomes.</title>
        <authorList>
            <person name="Kawai M."/>
            <person name="Futagami T."/>
            <person name="Toyoda A."/>
            <person name="Takaki Y."/>
            <person name="Nishi S."/>
            <person name="Hori S."/>
            <person name="Arai W."/>
            <person name="Tsubouchi T."/>
            <person name="Morono Y."/>
            <person name="Uchiyama I."/>
            <person name="Ito T."/>
            <person name="Fujiyama A."/>
            <person name="Inagaki F."/>
            <person name="Takami H."/>
        </authorList>
    </citation>
    <scope>NUCLEOTIDE SEQUENCE</scope>
    <source>
        <strain evidence="12">Expedition CK06-06</strain>
    </source>
</reference>
<dbReference type="GO" id="GO:0033993">
    <property type="term" value="P:response to lipid"/>
    <property type="evidence" value="ECO:0007669"/>
    <property type="project" value="TreeGrafter"/>
</dbReference>
<feature type="non-terminal residue" evidence="12">
    <location>
        <position position="1"/>
    </location>
</feature>
<evidence type="ECO:0000256" key="6">
    <source>
        <dbReference type="ARBA" id="ARBA00022793"/>
    </source>
</evidence>
<keyword evidence="8" id="KW-0464">Manganese</keyword>
<evidence type="ECO:0000256" key="1">
    <source>
        <dbReference type="ARBA" id="ARBA00001936"/>
    </source>
</evidence>
<evidence type="ECO:0000256" key="9">
    <source>
        <dbReference type="ARBA" id="ARBA00023239"/>
    </source>
</evidence>
<comment type="cofactor">
    <cofactor evidence="1">
        <name>Mn(2+)</name>
        <dbReference type="ChEBI" id="CHEBI:29035"/>
    </cofactor>
</comment>
<protein>
    <recommendedName>
        <fullName evidence="3">phosphoenolpyruvate carboxykinase (GTP)</fullName>
        <ecNumber evidence="3">4.1.1.32</ecNumber>
    </recommendedName>
</protein>
<keyword evidence="9" id="KW-0456">Lyase</keyword>
<dbReference type="GO" id="GO:0006107">
    <property type="term" value="P:oxaloacetate metabolic process"/>
    <property type="evidence" value="ECO:0007669"/>
    <property type="project" value="TreeGrafter"/>
</dbReference>
<proteinExistence type="inferred from homology"/>
<dbReference type="Pfam" id="PF00821">
    <property type="entry name" value="PEPCK_GTP"/>
    <property type="match status" value="1"/>
</dbReference>
<comment type="caution">
    <text evidence="12">The sequence shown here is derived from an EMBL/GenBank/DDBJ whole genome shotgun (WGS) entry which is preliminary data.</text>
</comment>
<evidence type="ECO:0000256" key="7">
    <source>
        <dbReference type="ARBA" id="ARBA00023134"/>
    </source>
</evidence>
<dbReference type="InterPro" id="IPR018091">
    <property type="entry name" value="PEP_carboxykin_GTP_CS"/>
</dbReference>
<keyword evidence="5" id="KW-0547">Nucleotide-binding</keyword>
<evidence type="ECO:0000256" key="2">
    <source>
        <dbReference type="ARBA" id="ARBA00005796"/>
    </source>
</evidence>
<dbReference type="GO" id="GO:0042594">
    <property type="term" value="P:response to starvation"/>
    <property type="evidence" value="ECO:0007669"/>
    <property type="project" value="TreeGrafter"/>
</dbReference>
<gene>
    <name evidence="12" type="ORF">S01H1_56745</name>
</gene>
<feature type="domain" description="Phosphoenolpyruvate carboxykinase C-terminal P-loop" evidence="10">
    <location>
        <begin position="54"/>
        <end position="257"/>
    </location>
</feature>
<keyword evidence="4" id="KW-0479">Metal-binding</keyword>
<dbReference type="InterPro" id="IPR008209">
    <property type="entry name" value="PEP_carboxykinase_GTP"/>
</dbReference>
<dbReference type="Gene3D" id="3.40.449.10">
    <property type="entry name" value="Phosphoenolpyruvate Carboxykinase, domain 1"/>
    <property type="match status" value="1"/>
</dbReference>